<keyword evidence="2" id="KW-1185">Reference proteome</keyword>
<name>A0ABS1Z1C2_9GAMM</name>
<dbReference type="Proteomes" id="UP000809137">
    <property type="component" value="Unassembled WGS sequence"/>
</dbReference>
<gene>
    <name evidence="1" type="ORF">JJB79_01285</name>
</gene>
<dbReference type="GeneID" id="84691346"/>
<comment type="caution">
    <text evidence="1">The sequence shown here is derived from an EMBL/GenBank/DDBJ whole genome shotgun (WGS) entry which is preliminary data.</text>
</comment>
<evidence type="ECO:0000313" key="1">
    <source>
        <dbReference type="EMBL" id="MBM0746057.1"/>
    </source>
</evidence>
<organism evidence="1 2">
    <name type="scientific">Pantoea eucrina</name>
    <dbReference type="NCBI Taxonomy" id="472693"/>
    <lineage>
        <taxon>Bacteria</taxon>
        <taxon>Pseudomonadati</taxon>
        <taxon>Pseudomonadota</taxon>
        <taxon>Gammaproteobacteria</taxon>
        <taxon>Enterobacterales</taxon>
        <taxon>Erwiniaceae</taxon>
        <taxon>Pantoea</taxon>
    </lineage>
</organism>
<accession>A0ABS1Z1C2</accession>
<evidence type="ECO:0000313" key="2">
    <source>
        <dbReference type="Proteomes" id="UP000809137"/>
    </source>
</evidence>
<sequence>MGFTSPAHDSIEPRLSLNPVFISNPATTFRVDIPDGFLLVDSAAKVKPGNRIAY</sequence>
<dbReference type="RefSeq" id="WP_158448517.1">
    <property type="nucleotide sequence ID" value="NZ_CP083448.1"/>
</dbReference>
<protein>
    <submittedName>
        <fullName evidence="1">Uncharacterized protein</fullName>
    </submittedName>
</protein>
<dbReference type="EMBL" id="JAFCXS010000001">
    <property type="protein sequence ID" value="MBM0746057.1"/>
    <property type="molecule type" value="Genomic_DNA"/>
</dbReference>
<proteinExistence type="predicted"/>
<reference evidence="1 2" key="1">
    <citation type="submission" date="2021-01" db="EMBL/GenBank/DDBJ databases">
        <title>Complete genome sequence of Pantoea eucrina OB49, a heavy metal tolerant bacterium with PGPR potential isolated from wheat in Algeria.</title>
        <authorList>
            <person name="Lekired A."/>
            <person name="Ouzari I.H."/>
        </authorList>
    </citation>
    <scope>NUCLEOTIDE SEQUENCE [LARGE SCALE GENOMIC DNA]</scope>
    <source>
        <strain evidence="1 2">OB49</strain>
    </source>
</reference>